<gene>
    <name evidence="2" type="ORF">DDQ68_05060</name>
</gene>
<dbReference type="KEGG" id="hnv:DDQ68_05060"/>
<evidence type="ECO:0000313" key="3">
    <source>
        <dbReference type="Proteomes" id="UP000245999"/>
    </source>
</evidence>
<dbReference type="OrthoDB" id="9814400at2"/>
<dbReference type="EMBL" id="CP029145">
    <property type="protein sequence ID" value="AWM32216.1"/>
    <property type="molecule type" value="Genomic_DNA"/>
</dbReference>
<organism evidence="2 3">
    <name type="scientific">Hymenobacter nivis</name>
    <dbReference type="NCBI Taxonomy" id="1850093"/>
    <lineage>
        <taxon>Bacteria</taxon>
        <taxon>Pseudomonadati</taxon>
        <taxon>Bacteroidota</taxon>
        <taxon>Cytophagia</taxon>
        <taxon>Cytophagales</taxon>
        <taxon>Hymenobacteraceae</taxon>
        <taxon>Hymenobacter</taxon>
    </lineage>
</organism>
<reference evidence="3" key="1">
    <citation type="submission" date="2018-04" db="EMBL/GenBank/DDBJ databases">
        <title>Complete genome of Antarctic heterotrophic bacterium Hymenobacter nivis.</title>
        <authorList>
            <person name="Terashima M."/>
        </authorList>
    </citation>
    <scope>NUCLEOTIDE SEQUENCE [LARGE SCALE GENOMIC DNA]</scope>
    <source>
        <strain evidence="3">NBRC 111535</strain>
    </source>
</reference>
<protein>
    <recommendedName>
        <fullName evidence="1">DUF4172 domain-containing protein</fullName>
    </recommendedName>
</protein>
<evidence type="ECO:0000313" key="2">
    <source>
        <dbReference type="EMBL" id="AWM32216.1"/>
    </source>
</evidence>
<evidence type="ECO:0000259" key="1">
    <source>
        <dbReference type="Pfam" id="PF13776"/>
    </source>
</evidence>
<accession>A0A2Z3GLZ5</accession>
<dbReference type="InterPro" id="IPR025230">
    <property type="entry name" value="DUF4172"/>
</dbReference>
<feature type="domain" description="DUF4172" evidence="1">
    <location>
        <begin position="2"/>
        <end position="36"/>
    </location>
</feature>
<proteinExistence type="predicted"/>
<dbReference type="AlphaFoldDB" id="A0A2Z3GLZ5"/>
<name>A0A2Z3GLZ5_9BACT</name>
<sequence length="40" mass="4447">MEAVLGAVRHQQGRLLGRLEALGVDLRAEATLRTFVRFPV</sequence>
<dbReference type="Pfam" id="PF13776">
    <property type="entry name" value="DUF4172"/>
    <property type="match status" value="1"/>
</dbReference>
<dbReference type="Proteomes" id="UP000245999">
    <property type="component" value="Chromosome"/>
</dbReference>
<keyword evidence="3" id="KW-1185">Reference proteome</keyword>